<dbReference type="EMBL" id="BAABDQ010000041">
    <property type="protein sequence ID" value="GAA3606221.1"/>
    <property type="molecule type" value="Genomic_DNA"/>
</dbReference>
<keyword evidence="1" id="KW-0732">Signal</keyword>
<evidence type="ECO:0000256" key="1">
    <source>
        <dbReference type="SAM" id="SignalP"/>
    </source>
</evidence>
<dbReference type="Proteomes" id="UP001500630">
    <property type="component" value="Unassembled WGS sequence"/>
</dbReference>
<organism evidence="2 3">
    <name type="scientific">Nonomuraea rosea</name>
    <dbReference type="NCBI Taxonomy" id="638574"/>
    <lineage>
        <taxon>Bacteria</taxon>
        <taxon>Bacillati</taxon>
        <taxon>Actinomycetota</taxon>
        <taxon>Actinomycetes</taxon>
        <taxon>Streptosporangiales</taxon>
        <taxon>Streptosporangiaceae</taxon>
        <taxon>Nonomuraea</taxon>
    </lineage>
</organism>
<sequence>MLNTRRMIIRASSAILAAGAIVVTSGPAQAVSWGGPVSRSVQGTIRDNFACGQGPGGLKMSMQSNQEMAQACAKAGEVAGAYAAAAQKASAERAVSVNVDGANWACVQKAELDETYVECSHADEMLSLSTFTPLG</sequence>
<proteinExistence type="predicted"/>
<name>A0ABP6ZFE3_9ACTN</name>
<gene>
    <name evidence="2" type="ORF">GCM10022419_108850</name>
</gene>
<evidence type="ECO:0000313" key="2">
    <source>
        <dbReference type="EMBL" id="GAA3606221.1"/>
    </source>
</evidence>
<reference evidence="3" key="1">
    <citation type="journal article" date="2019" name="Int. J. Syst. Evol. Microbiol.">
        <title>The Global Catalogue of Microorganisms (GCM) 10K type strain sequencing project: providing services to taxonomists for standard genome sequencing and annotation.</title>
        <authorList>
            <consortium name="The Broad Institute Genomics Platform"/>
            <consortium name="The Broad Institute Genome Sequencing Center for Infectious Disease"/>
            <person name="Wu L."/>
            <person name="Ma J."/>
        </authorList>
    </citation>
    <scope>NUCLEOTIDE SEQUENCE [LARGE SCALE GENOMIC DNA]</scope>
    <source>
        <strain evidence="3">JCM 17326</strain>
    </source>
</reference>
<evidence type="ECO:0008006" key="4">
    <source>
        <dbReference type="Google" id="ProtNLM"/>
    </source>
</evidence>
<dbReference type="RefSeq" id="WP_345574613.1">
    <property type="nucleotide sequence ID" value="NZ_BAABDQ010000041.1"/>
</dbReference>
<evidence type="ECO:0000313" key="3">
    <source>
        <dbReference type="Proteomes" id="UP001500630"/>
    </source>
</evidence>
<feature type="chain" id="PRO_5045274241" description="Subtilisin inhibitor domain-containing protein" evidence="1">
    <location>
        <begin position="31"/>
        <end position="135"/>
    </location>
</feature>
<comment type="caution">
    <text evidence="2">The sequence shown here is derived from an EMBL/GenBank/DDBJ whole genome shotgun (WGS) entry which is preliminary data.</text>
</comment>
<feature type="signal peptide" evidence="1">
    <location>
        <begin position="1"/>
        <end position="30"/>
    </location>
</feature>
<keyword evidence="3" id="KW-1185">Reference proteome</keyword>
<protein>
    <recommendedName>
        <fullName evidence="4">Subtilisin inhibitor domain-containing protein</fullName>
    </recommendedName>
</protein>
<dbReference type="PROSITE" id="PS51318">
    <property type="entry name" value="TAT"/>
    <property type="match status" value="1"/>
</dbReference>
<accession>A0ABP6ZFE3</accession>
<dbReference type="InterPro" id="IPR006311">
    <property type="entry name" value="TAT_signal"/>
</dbReference>